<comment type="caution">
    <text evidence="6">The sequence shown here is derived from an EMBL/GenBank/DDBJ whole genome shotgun (WGS) entry which is preliminary data.</text>
</comment>
<dbReference type="PANTHER" id="PTHR43280">
    <property type="entry name" value="ARAC-FAMILY TRANSCRIPTIONAL REGULATOR"/>
    <property type="match status" value="1"/>
</dbReference>
<keyword evidence="4" id="KW-0812">Transmembrane</keyword>
<feature type="domain" description="HTH araC/xylS-type" evidence="5">
    <location>
        <begin position="671"/>
        <end position="769"/>
    </location>
</feature>
<dbReference type="SUPFAM" id="SSF46689">
    <property type="entry name" value="Homeodomain-like"/>
    <property type="match status" value="2"/>
</dbReference>
<feature type="transmembrane region" description="Helical" evidence="4">
    <location>
        <begin position="317"/>
        <end position="336"/>
    </location>
</feature>
<evidence type="ECO:0000256" key="2">
    <source>
        <dbReference type="ARBA" id="ARBA00023125"/>
    </source>
</evidence>
<dbReference type="Gene3D" id="1.10.10.60">
    <property type="entry name" value="Homeodomain-like"/>
    <property type="match status" value="2"/>
</dbReference>
<gene>
    <name evidence="6" type="ORF">GC096_36195</name>
</gene>
<dbReference type="Gene3D" id="3.30.450.20">
    <property type="entry name" value="PAS domain"/>
    <property type="match status" value="1"/>
</dbReference>
<reference evidence="6 7" key="1">
    <citation type="submission" date="2019-10" db="EMBL/GenBank/DDBJ databases">
        <title>Description of Paenibacillus humi sp. nov.</title>
        <authorList>
            <person name="Carlier A."/>
            <person name="Qi S."/>
        </authorList>
    </citation>
    <scope>NUCLEOTIDE SEQUENCE [LARGE SCALE GENOMIC DNA]</scope>
    <source>
        <strain evidence="6 7">LMG 31461</strain>
    </source>
</reference>
<proteinExistence type="predicted"/>
<organism evidence="6 7">
    <name type="scientific">Paenibacillus plantarum</name>
    <dbReference type="NCBI Taxonomy" id="2654975"/>
    <lineage>
        <taxon>Bacteria</taxon>
        <taxon>Bacillati</taxon>
        <taxon>Bacillota</taxon>
        <taxon>Bacilli</taxon>
        <taxon>Bacillales</taxon>
        <taxon>Paenibacillaceae</taxon>
        <taxon>Paenibacillus</taxon>
    </lineage>
</organism>
<keyword evidence="4" id="KW-1133">Transmembrane helix</keyword>
<keyword evidence="1" id="KW-0805">Transcription regulation</keyword>
<dbReference type="InterPro" id="IPR018060">
    <property type="entry name" value="HTH_AraC"/>
</dbReference>
<dbReference type="InterPro" id="IPR009057">
    <property type="entry name" value="Homeodomain-like_sf"/>
</dbReference>
<dbReference type="Proteomes" id="UP000653578">
    <property type="component" value="Unassembled WGS sequence"/>
</dbReference>
<keyword evidence="4" id="KW-0472">Membrane</keyword>
<evidence type="ECO:0000313" key="6">
    <source>
        <dbReference type="EMBL" id="NOU69461.1"/>
    </source>
</evidence>
<evidence type="ECO:0000256" key="3">
    <source>
        <dbReference type="ARBA" id="ARBA00023163"/>
    </source>
</evidence>
<dbReference type="PANTHER" id="PTHR43280:SF28">
    <property type="entry name" value="HTH-TYPE TRANSCRIPTIONAL ACTIVATOR RHAS"/>
    <property type="match status" value="1"/>
</dbReference>
<dbReference type="EMBL" id="WHNY01000092">
    <property type="protein sequence ID" value="NOU69461.1"/>
    <property type="molecule type" value="Genomic_DNA"/>
</dbReference>
<dbReference type="PROSITE" id="PS00041">
    <property type="entry name" value="HTH_ARAC_FAMILY_1"/>
    <property type="match status" value="1"/>
</dbReference>
<evidence type="ECO:0000259" key="5">
    <source>
        <dbReference type="PROSITE" id="PS01124"/>
    </source>
</evidence>
<dbReference type="PROSITE" id="PS01124">
    <property type="entry name" value="HTH_ARAC_FAMILY_2"/>
    <property type="match status" value="1"/>
</dbReference>
<evidence type="ECO:0000313" key="7">
    <source>
        <dbReference type="Proteomes" id="UP000653578"/>
    </source>
</evidence>
<keyword evidence="2" id="KW-0238">DNA-binding</keyword>
<keyword evidence="3" id="KW-0804">Transcription</keyword>
<evidence type="ECO:0000256" key="4">
    <source>
        <dbReference type="SAM" id="Phobius"/>
    </source>
</evidence>
<dbReference type="SMART" id="SM00342">
    <property type="entry name" value="HTH_ARAC"/>
    <property type="match status" value="1"/>
</dbReference>
<name>A0ABX1XLX0_9BACL</name>
<accession>A0ABX1XLX0</accession>
<dbReference type="Pfam" id="PF12833">
    <property type="entry name" value="HTH_18"/>
    <property type="match status" value="1"/>
</dbReference>
<protein>
    <submittedName>
        <fullName evidence="6">Helix-turn-helix domain-containing protein</fullName>
    </submittedName>
</protein>
<evidence type="ECO:0000256" key="1">
    <source>
        <dbReference type="ARBA" id="ARBA00023015"/>
    </source>
</evidence>
<keyword evidence="7" id="KW-1185">Reference proteome</keyword>
<dbReference type="InterPro" id="IPR018062">
    <property type="entry name" value="HTH_AraC-typ_CS"/>
</dbReference>
<sequence>MTRRLDMQTQSWRRLKQFLSMKRPGWKLKNRLLISLILLSSIPIAIMALSSSLISNRIISDQTDQMHQVFLNQVEKEMNNQFKKFDELMLQYTYDNSALSRFTQEDLTYKNFQLVNDLYTVLTNLRSGMENVVEIDFFSTTYNKIATSSGLLLQPDEFLDPMVIEKSHALTKYGSWIDTRNHLNTRLDRPVITYIRPITTAGSNVVNSFFIVYLDAATLSSHLKANTNDPATYFVVNSVGDAVMHSDPKKVASHIDSTGFLSELTNGKNMPNYRFTMTIEGKPSLINTVYSANRDWYYVSVLPTALVAKETNQLRNILFGVSIAFILLAIIIAIFTSKSIYQPVQKLTQRVFKQQDATQAKDEIHFITEHIQDVEKHNDILKKNLEQYHAHVEQYSLMSLLLGNSSVTTLQQDTFHQMPICLFLLETDSSFLQSQYSKNDQFLLYYAIENIVNEILSAKGITRIMMIQPGLFAILHQPDQAGSHQSRLYANELLQAVRTYLKLNFVISAGYSEAGLHGIHEVFLQAKHALRYSFSLGANHVIISDELDPSVSDQADALVEVENLIMQSLLVSNYGEAQDLFTQIIQQLKDDSSLTSDVLKTYCSQLLGAMIHTVGKDYHTDTETVNMKHLTMELERQRNLQEIEAFFHKQFFDKLIVSQPEKTSFERQQIEEVVAYIRAHYDQDISLQLCADLVGLSSSQLSRSFKKMMGINFVDYVIQYRVGIAKELLGDPKNSIQAVTDKLRYTSVNSFNRIFKKITGTTPGSYRKDSQELRL</sequence>